<proteinExistence type="predicted"/>
<reference evidence="1 2" key="1">
    <citation type="journal article" date="2016" name="Genome Announc.">
        <title>Whole-Genome Sequence of Rummeliibacillus stabekisii Strain PP9 Isolated from Antarctic Soil.</title>
        <authorList>
            <person name="da Mota F.F."/>
            <person name="Vollu R.E."/>
            <person name="Jurelevicius D."/>
            <person name="Seldin L."/>
        </authorList>
    </citation>
    <scope>NUCLEOTIDE SEQUENCE [LARGE SCALE GENOMIC DNA]</scope>
    <source>
        <strain evidence="1 2">PP9</strain>
    </source>
</reference>
<dbReference type="Proteomes" id="UP000076021">
    <property type="component" value="Chromosome"/>
</dbReference>
<dbReference type="EMBL" id="CP014806">
    <property type="protein sequence ID" value="AMX00531.1"/>
    <property type="molecule type" value="Genomic_DNA"/>
</dbReference>
<name>A0A143HGB1_9BACL</name>
<keyword evidence="2" id="KW-1185">Reference proteome</keyword>
<evidence type="ECO:0000313" key="1">
    <source>
        <dbReference type="EMBL" id="AMX00531.1"/>
    </source>
</evidence>
<dbReference type="AlphaFoldDB" id="A0A143HGB1"/>
<reference evidence="2" key="2">
    <citation type="submission" date="2016-03" db="EMBL/GenBank/DDBJ databases">
        <authorList>
            <person name="Seldin L."/>
        </authorList>
    </citation>
    <scope>NUCLEOTIDE SEQUENCE [LARGE SCALE GENOMIC DNA]</scope>
    <source>
        <strain evidence="2">PP9</strain>
    </source>
</reference>
<evidence type="ECO:0000313" key="2">
    <source>
        <dbReference type="Proteomes" id="UP000076021"/>
    </source>
</evidence>
<dbReference type="RefSeq" id="WP_066790995.1">
    <property type="nucleotide sequence ID" value="NZ_BJVD01000009.1"/>
</dbReference>
<dbReference type="OrthoDB" id="2454890at2"/>
<accession>A0A143HGB1</accession>
<protein>
    <submittedName>
        <fullName evidence="1">Uncharacterized protein</fullName>
    </submittedName>
</protein>
<gene>
    <name evidence="1" type="ORF">ATY39_14560</name>
</gene>
<sequence>MDTKRGMKYALPLAMVVAVSSLMLLNANYTEVPMSHRIYITIGATIVTYLLSFVLFGLKDTPK</sequence>
<organism evidence="1 2">
    <name type="scientific">Rummeliibacillus stabekisii</name>
    <dbReference type="NCBI Taxonomy" id="241244"/>
    <lineage>
        <taxon>Bacteria</taxon>
        <taxon>Bacillati</taxon>
        <taxon>Bacillota</taxon>
        <taxon>Bacilli</taxon>
        <taxon>Bacillales</taxon>
        <taxon>Caryophanaceae</taxon>
        <taxon>Rummeliibacillus</taxon>
    </lineage>
</organism>
<dbReference type="KEGG" id="rst:ATY39_14560"/>